<accession>A0ABN8ZHW4</accession>
<feature type="compositionally biased region" description="Basic and acidic residues" evidence="1">
    <location>
        <begin position="72"/>
        <end position="89"/>
    </location>
</feature>
<sequence>MIIRRSRKVDQARRTCERANLAAPSWARSPRRGQGWELQVGPARQEFASPSRPGRCRPQGPGEKRSHRGGAPRRDPPAPPGVREREGRRGRTGTAQNLVCERSLYPFPPALCSGPGTERKQRIRPRENGFCFRVDWVPGRVTLHQGRELGIARGPVRSPALQAPCPQVVEPGG</sequence>
<organism evidence="2 3">
    <name type="scientific">Rangifer tarandus platyrhynchus</name>
    <name type="common">Svalbard reindeer</name>
    <dbReference type="NCBI Taxonomy" id="3082113"/>
    <lineage>
        <taxon>Eukaryota</taxon>
        <taxon>Metazoa</taxon>
        <taxon>Chordata</taxon>
        <taxon>Craniata</taxon>
        <taxon>Vertebrata</taxon>
        <taxon>Euteleostomi</taxon>
        <taxon>Mammalia</taxon>
        <taxon>Eutheria</taxon>
        <taxon>Laurasiatheria</taxon>
        <taxon>Artiodactyla</taxon>
        <taxon>Ruminantia</taxon>
        <taxon>Pecora</taxon>
        <taxon>Cervidae</taxon>
        <taxon>Odocoileinae</taxon>
        <taxon>Rangifer</taxon>
    </lineage>
</organism>
<name>A0ABN8ZHW4_RANTA</name>
<proteinExistence type="predicted"/>
<feature type="region of interest" description="Disordered" evidence="1">
    <location>
        <begin position="1"/>
        <end position="97"/>
    </location>
</feature>
<evidence type="ECO:0000313" key="2">
    <source>
        <dbReference type="EMBL" id="CAI9173349.1"/>
    </source>
</evidence>
<gene>
    <name evidence="2" type="ORF">MRATA1EN1_LOCUS22311</name>
</gene>
<dbReference type="Proteomes" id="UP001176941">
    <property type="component" value="Chromosome 33"/>
</dbReference>
<keyword evidence="3" id="KW-1185">Reference proteome</keyword>
<evidence type="ECO:0000256" key="1">
    <source>
        <dbReference type="SAM" id="MobiDB-lite"/>
    </source>
</evidence>
<evidence type="ECO:0000313" key="3">
    <source>
        <dbReference type="Proteomes" id="UP001176941"/>
    </source>
</evidence>
<dbReference type="EMBL" id="OX459969">
    <property type="protein sequence ID" value="CAI9173349.1"/>
    <property type="molecule type" value="Genomic_DNA"/>
</dbReference>
<protein>
    <submittedName>
        <fullName evidence="2">Uncharacterized protein</fullName>
    </submittedName>
</protein>
<reference evidence="2" key="1">
    <citation type="submission" date="2023-04" db="EMBL/GenBank/DDBJ databases">
        <authorList>
            <consortium name="ELIXIR-Norway"/>
        </authorList>
    </citation>
    <scope>NUCLEOTIDE SEQUENCE [LARGE SCALE GENOMIC DNA]</scope>
</reference>
<feature type="compositionally biased region" description="Basic and acidic residues" evidence="1">
    <location>
        <begin position="8"/>
        <end position="17"/>
    </location>
</feature>